<dbReference type="Pfam" id="PF17921">
    <property type="entry name" value="Integrase_H2C2"/>
    <property type="match status" value="1"/>
</dbReference>
<dbReference type="Pfam" id="PF18701">
    <property type="entry name" value="DUF5641"/>
    <property type="match status" value="1"/>
</dbReference>
<dbReference type="InterPro" id="IPR036397">
    <property type="entry name" value="RNaseH_sf"/>
</dbReference>
<dbReference type="SUPFAM" id="SSF57756">
    <property type="entry name" value="Retrovirus zinc finger-like domains"/>
    <property type="match status" value="1"/>
</dbReference>
<dbReference type="Gene3D" id="3.10.20.370">
    <property type="match status" value="1"/>
</dbReference>
<evidence type="ECO:0000256" key="7">
    <source>
        <dbReference type="PROSITE-ProRule" id="PRU00047"/>
    </source>
</evidence>
<dbReference type="EMBL" id="CP092871">
    <property type="protein sequence ID" value="UYV72459.1"/>
    <property type="molecule type" value="Genomic_DNA"/>
</dbReference>
<evidence type="ECO:0000313" key="12">
    <source>
        <dbReference type="Proteomes" id="UP001235939"/>
    </source>
</evidence>
<feature type="domain" description="Integrase catalytic" evidence="10">
    <location>
        <begin position="894"/>
        <end position="1053"/>
    </location>
</feature>
<keyword evidence="7" id="KW-0479">Metal-binding</keyword>
<dbReference type="Pfam" id="PF17917">
    <property type="entry name" value="RT_RNaseH"/>
    <property type="match status" value="1"/>
</dbReference>
<name>A0ABY6KUZ7_9ARAC</name>
<keyword evidence="7" id="KW-0863">Zinc-finger</keyword>
<protein>
    <recommendedName>
        <fullName evidence="13">Reverse transcriptase</fullName>
    </recommendedName>
</protein>
<evidence type="ECO:0000259" key="9">
    <source>
        <dbReference type="PROSITE" id="PS50158"/>
    </source>
</evidence>
<dbReference type="Pfam" id="PF03564">
    <property type="entry name" value="DUF1759"/>
    <property type="match status" value="1"/>
</dbReference>
<dbReference type="InterPro" id="IPR001969">
    <property type="entry name" value="Aspartic_peptidase_AS"/>
</dbReference>
<keyword evidence="12" id="KW-1185">Reference proteome</keyword>
<keyword evidence="5" id="KW-0378">Hydrolase</keyword>
<dbReference type="SUPFAM" id="SSF53098">
    <property type="entry name" value="Ribonuclease H-like"/>
    <property type="match status" value="1"/>
</dbReference>
<feature type="compositionally biased region" description="Basic and acidic residues" evidence="8">
    <location>
        <begin position="171"/>
        <end position="188"/>
    </location>
</feature>
<keyword evidence="1" id="KW-0808">Transferase</keyword>
<keyword evidence="3" id="KW-0540">Nuclease</keyword>
<dbReference type="InterPro" id="IPR001878">
    <property type="entry name" value="Znf_CCHC"/>
</dbReference>
<keyword evidence="6" id="KW-0695">RNA-directed DNA polymerase</keyword>
<dbReference type="SMART" id="SM00343">
    <property type="entry name" value="ZnF_C2HC"/>
    <property type="match status" value="3"/>
</dbReference>
<dbReference type="InterPro" id="IPR043128">
    <property type="entry name" value="Rev_trsase/Diguanyl_cyclase"/>
</dbReference>
<feature type="compositionally biased region" description="Low complexity" evidence="8">
    <location>
        <begin position="381"/>
        <end position="394"/>
    </location>
</feature>
<dbReference type="InterPro" id="IPR041373">
    <property type="entry name" value="RT_RNaseH"/>
</dbReference>
<keyword evidence="7" id="KW-0862">Zinc</keyword>
<dbReference type="PROSITE" id="PS00141">
    <property type="entry name" value="ASP_PROTEASE"/>
    <property type="match status" value="1"/>
</dbReference>
<dbReference type="Pfam" id="PF00665">
    <property type="entry name" value="rve"/>
    <property type="match status" value="1"/>
</dbReference>
<dbReference type="InterPro" id="IPR036875">
    <property type="entry name" value="Znf_CCHC_sf"/>
</dbReference>
<dbReference type="Gene3D" id="3.30.70.270">
    <property type="match status" value="1"/>
</dbReference>
<dbReference type="Gene3D" id="3.30.420.10">
    <property type="entry name" value="Ribonuclease H-like superfamily/Ribonuclease H"/>
    <property type="match status" value="1"/>
</dbReference>
<dbReference type="Proteomes" id="UP001235939">
    <property type="component" value="Chromosome 09"/>
</dbReference>
<dbReference type="CDD" id="cd09274">
    <property type="entry name" value="RNase_HI_RT_Ty3"/>
    <property type="match status" value="1"/>
</dbReference>
<evidence type="ECO:0000256" key="5">
    <source>
        <dbReference type="ARBA" id="ARBA00022801"/>
    </source>
</evidence>
<dbReference type="PROSITE" id="PS50158">
    <property type="entry name" value="ZF_CCHC"/>
    <property type="match status" value="1"/>
</dbReference>
<dbReference type="PANTHER" id="PTHR47331:SF1">
    <property type="entry name" value="GAG-LIKE PROTEIN"/>
    <property type="match status" value="1"/>
</dbReference>
<evidence type="ECO:0000313" key="11">
    <source>
        <dbReference type="EMBL" id="UYV72459.1"/>
    </source>
</evidence>
<dbReference type="InterPro" id="IPR043502">
    <property type="entry name" value="DNA/RNA_pol_sf"/>
</dbReference>
<evidence type="ECO:0000256" key="6">
    <source>
        <dbReference type="ARBA" id="ARBA00022918"/>
    </source>
</evidence>
<dbReference type="InterPro" id="IPR008042">
    <property type="entry name" value="Retrotrans_Pao"/>
</dbReference>
<dbReference type="Gene3D" id="3.10.10.10">
    <property type="entry name" value="HIV Type 1 Reverse Transcriptase, subunit A, domain 1"/>
    <property type="match status" value="2"/>
</dbReference>
<dbReference type="PROSITE" id="PS50994">
    <property type="entry name" value="INTEGRASE"/>
    <property type="match status" value="1"/>
</dbReference>
<evidence type="ECO:0000256" key="3">
    <source>
        <dbReference type="ARBA" id="ARBA00022722"/>
    </source>
</evidence>
<dbReference type="InterPro" id="IPR040676">
    <property type="entry name" value="DUF5641"/>
</dbReference>
<dbReference type="SUPFAM" id="SSF56672">
    <property type="entry name" value="DNA/RNA polymerases"/>
    <property type="match status" value="2"/>
</dbReference>
<dbReference type="InterPro" id="IPR012337">
    <property type="entry name" value="RNaseH-like_sf"/>
</dbReference>
<dbReference type="InterPro" id="IPR005162">
    <property type="entry name" value="Retrotrans_gag_dom"/>
</dbReference>
<dbReference type="Pfam" id="PF05380">
    <property type="entry name" value="Peptidase_A17"/>
    <property type="match status" value="1"/>
</dbReference>
<evidence type="ECO:0000256" key="8">
    <source>
        <dbReference type="SAM" id="MobiDB-lite"/>
    </source>
</evidence>
<feature type="region of interest" description="Disordered" evidence="8">
    <location>
        <begin position="374"/>
        <end position="431"/>
    </location>
</feature>
<gene>
    <name evidence="11" type="ORF">LAZ67_9003237</name>
</gene>
<dbReference type="Gene3D" id="1.10.340.70">
    <property type="match status" value="1"/>
</dbReference>
<keyword evidence="2" id="KW-0548">Nucleotidyltransferase</keyword>
<organism evidence="11 12">
    <name type="scientific">Cordylochernes scorpioides</name>
    <dbReference type="NCBI Taxonomy" id="51811"/>
    <lineage>
        <taxon>Eukaryota</taxon>
        <taxon>Metazoa</taxon>
        <taxon>Ecdysozoa</taxon>
        <taxon>Arthropoda</taxon>
        <taxon>Chelicerata</taxon>
        <taxon>Arachnida</taxon>
        <taxon>Pseudoscorpiones</taxon>
        <taxon>Cheliferoidea</taxon>
        <taxon>Chernetidae</taxon>
        <taxon>Cordylochernes</taxon>
    </lineage>
</organism>
<proteinExistence type="predicted"/>
<feature type="region of interest" description="Disordered" evidence="8">
    <location>
        <begin position="2446"/>
        <end position="2471"/>
    </location>
</feature>
<keyword evidence="4" id="KW-0255">Endonuclease</keyword>
<dbReference type="InterPro" id="IPR005312">
    <property type="entry name" value="DUF1759"/>
</dbReference>
<evidence type="ECO:0000256" key="4">
    <source>
        <dbReference type="ARBA" id="ARBA00022759"/>
    </source>
</evidence>
<evidence type="ECO:0000259" key="10">
    <source>
        <dbReference type="PROSITE" id="PS50994"/>
    </source>
</evidence>
<feature type="compositionally biased region" description="Basic and acidic residues" evidence="8">
    <location>
        <begin position="2460"/>
        <end position="2471"/>
    </location>
</feature>
<dbReference type="Pfam" id="PF03732">
    <property type="entry name" value="Retrotrans_gag"/>
    <property type="match status" value="1"/>
</dbReference>
<evidence type="ECO:0000256" key="2">
    <source>
        <dbReference type="ARBA" id="ARBA00022695"/>
    </source>
</evidence>
<dbReference type="InterPro" id="IPR041588">
    <property type="entry name" value="Integrase_H2C2"/>
</dbReference>
<dbReference type="PANTHER" id="PTHR47331">
    <property type="entry name" value="PHD-TYPE DOMAIN-CONTAINING PROTEIN"/>
    <property type="match status" value="1"/>
</dbReference>
<evidence type="ECO:0008006" key="13">
    <source>
        <dbReference type="Google" id="ProtNLM"/>
    </source>
</evidence>
<reference evidence="11 12" key="1">
    <citation type="submission" date="2022-01" db="EMBL/GenBank/DDBJ databases">
        <title>A chromosomal length assembly of Cordylochernes scorpioides.</title>
        <authorList>
            <person name="Zeh D."/>
            <person name="Zeh J."/>
        </authorList>
    </citation>
    <scope>NUCLEOTIDE SEQUENCE [LARGE SCALE GENOMIC DNA]</scope>
    <source>
        <strain evidence="11">IN4F17</strain>
        <tissue evidence="11">Whole Body</tissue>
    </source>
</reference>
<feature type="region of interest" description="Disordered" evidence="8">
    <location>
        <begin position="171"/>
        <end position="215"/>
    </location>
</feature>
<accession>A0ABY6KUZ7</accession>
<dbReference type="Gene3D" id="4.10.60.10">
    <property type="entry name" value="Zinc finger, CCHC-type"/>
    <property type="match status" value="1"/>
</dbReference>
<feature type="compositionally biased region" description="Polar residues" evidence="8">
    <location>
        <begin position="417"/>
        <end position="426"/>
    </location>
</feature>
<sequence>MNTANNFMILNTQNPFLKKEIRWSLRLSTYDYEIQYLKGTLQHEADLLSRNPFCGFLSARTIKKHQPNLTDTSVAVDVNGLHTIRRKGSQRIQPSRYFPNGSPNLYSVLLEKYGQIHTKNCKFLSYLPNHQKTQRYYKKGLQNAYFRIEPRIHLRKIPQISAISRMVETRSGKMQDPAQERIQAEESAKPQPGATIGRDASSDPVVLNPNIDIPKYDGTEDPRPWIESLEEIGFLYHWADYIISRYAAMNMTGSAKTWLNLHKASFTSWENIKIRLIQDFSLDANKEELRMKLNRMQHWNEPAIRFAEDILVLCNKVDPAMEEETKIEHVIGGLKKEYSFALYLNPPKTTDDLLVVCKKMDYFEKKYRERVEKSRNLYNGPRYSRPQQQSRQYRNNFPQPSTPRRPYNPNFVPKPNLQRNTYNKSQEVSKNRTEDGRPICFKCNKPGHVARYCRVKFIRILEEDPADTQEKVEEKCQMNETSEKPGPRLYADALVETEDGEYIIEESSKMFQTNGLRLARSLINVINRETHIWITNPYPRPLKIMKNQTLAFGSSPAKINEQKELKQVLERYGDLFSSRLGRTNLAKHRIDTEDAKPIKHKPYRVSAKERDIIKEQIDEMLTEGIIRPSSSPWSFPVILVKKRDGHFNPNAPTYVHTDASNIGIGATLVQDIGGEEKVISYLSRTLSKAEQNYSTTEKECLAVVWSMSKLRPYLYGRHFKIVTDHHALCWLKNLKDPTGRLARWALKIQEYDFDIIHKSGKKHLDADGLSRGPLPETDWDEDFERLFLNQITDEEDKFIESVKKNLNGSRRSIAQNFKEEDGCLFKKNPNPEGRAWLLVVPENKKREIMKEYHNHMSNGHLGVARTMYRIKSKYFWPSMLKDVSEFVKTCHLCQTNFPFERIGIDFVGPLPSTKNRKKWIIVLSDYYTRYAETRAVSEATVKEVSKFLVEDIFLRHGAPQYLISDRGSQFTSNLMKEVMKTCKIKHCFTTSYHPQTNGLTERLNRTLINMLSMYVNTDQKNWDEILPFITHAYNTTIQETTGYSPFFLMFGREPTSLLDDRNISVDIDKDDYDEYIKHHLDKINRTRKLVINNTIKTQERMKKNYDKKHMERSYEPGELVAVWTPIRKIGKCEKLLRKYFGPYRILKKLSNKMEREEALERLKKKRTILRTSLSKYGKRIEEYDVHKECDHEELLGQLSDVYEEQRRVDEEIGKLIDIKDLEKDLKMVEEYREKAVAWKYLLKKRSLVVAEGMQRETATATKKEYPGEIGRPTLTGMVKLPKLTMERFYGEISQWLNFWNAFDSSINRNEHLTKIDKFNYLKAYLGGTAAQTVEGFCLSEENYDKAVELLKKRFGKGERLIDVHMNNLLALKPLRVTRDVRAFRELYGRILVQIRSLESLGVVVESYGNLLCPLLLKLLPSDLKLELHREFTGAFSLGDLIEFLERQLIALESTFGTRDEITAGQPSNEHPQSQSSIVKYRRNERNPLPTAAGFLNASEAVNKRKNCAFCERDHESTKCEFAENLTLEDKLGKLKKKGACFRCLKYGHLSKFCKVKTSCTSCGELRHSRIMCPRKNQNATPARGMMRDETLTNLTTPVVLLPTLRVTIRGKCKERMGRILIDTGSQRSYVLQDTAEEMGYECSKKESLRHSLFGGSNTELYEHGVYDIRLSNLDGSYGCNFEALSQDVICDSVPRVHQGKWMQDLSAHDIELTDLHRGPLEILIGADIAGKLLTGEHRRLPSGLVAVQTRLGWTLMGKIPATEEETSVSGLCTTSLLTSDLENLWRLEAIGISDARQDDSIQKETEEYFARTISQDCEGRYQVALPWIRERELLTDNRDVAEKRLANVRKHLVNTGNLAEYEDILEKWLRNKIIERVIDNKREGVHYLSHRPVFKENSPTTKVRPVFDASAKKKGKLSLNDCLERGPNMIETIPIILNKFRKSEIGVSSDIEKAFLQIGIREEDRDYLRFLWYDKEGNVMVLRHARVVFGITTSPYLLLATLFHHLNKAPEHWQETAELLRESLYIDNCVASFSKVTDMEKFVDEAQRLLASAHFNLRDWTSNVTSIMCDGPRSDRGRLLGMTWNQEKDTLACSLENLEIQGPINKRKVLSLASRIFDPVGFTCPVTLVPRLILQETWLLKLSWDEPLPENLSCEFLRWLAKLESLKSIAIPRWLCYREKHRIVTTLHVFCDASRASYATCIFLRIESEQEVTCQLVQARSRVAPLKGTTIPRLELLACLVGARLVNNVVRDLKFEEMERFYWTDSMNALHWIKGKDNWATFVMNRVMEIRSLKSLMNSRPLTYMSEDVEDLSPLTPALFLHDLKEIGVPDLDSIERASLQKRYRFRQRLREDLRKRFRTEYFGFLRQETRRRSKTRPIKVGDLVLIGQDNAKRVNWPLARVVEVYPGRDGPVRVAKLRTSKGVQIRPVQRLYNLEIPADLGSTLRSIQSEPRRGGSRGEASKDPTKIAQS</sequence>
<feature type="domain" description="CCHC-type" evidence="9">
    <location>
        <begin position="440"/>
        <end position="454"/>
    </location>
</feature>
<dbReference type="InterPro" id="IPR001584">
    <property type="entry name" value="Integrase_cat-core"/>
</dbReference>
<evidence type="ECO:0000256" key="1">
    <source>
        <dbReference type="ARBA" id="ARBA00022679"/>
    </source>
</evidence>